<name>A0A9N9P856_9GLOM</name>
<accession>A0A9N9P856</accession>
<proteinExistence type="predicted"/>
<keyword evidence="2" id="KW-1185">Reference proteome</keyword>
<dbReference type="AlphaFoldDB" id="A0A9N9P856"/>
<protein>
    <submittedName>
        <fullName evidence="1">26518_t:CDS:1</fullName>
    </submittedName>
</protein>
<reference evidence="1" key="1">
    <citation type="submission" date="2021-06" db="EMBL/GenBank/DDBJ databases">
        <authorList>
            <person name="Kallberg Y."/>
            <person name="Tangrot J."/>
            <person name="Rosling A."/>
        </authorList>
    </citation>
    <scope>NUCLEOTIDE SEQUENCE</scope>
    <source>
        <strain evidence="1">MA453B</strain>
    </source>
</reference>
<comment type="caution">
    <text evidence="1">The sequence shown here is derived from an EMBL/GenBank/DDBJ whole genome shotgun (WGS) entry which is preliminary data.</text>
</comment>
<feature type="non-terminal residue" evidence="1">
    <location>
        <position position="1"/>
    </location>
</feature>
<organism evidence="1 2">
    <name type="scientific">Dentiscutata erythropus</name>
    <dbReference type="NCBI Taxonomy" id="1348616"/>
    <lineage>
        <taxon>Eukaryota</taxon>
        <taxon>Fungi</taxon>
        <taxon>Fungi incertae sedis</taxon>
        <taxon>Mucoromycota</taxon>
        <taxon>Glomeromycotina</taxon>
        <taxon>Glomeromycetes</taxon>
        <taxon>Diversisporales</taxon>
        <taxon>Gigasporaceae</taxon>
        <taxon>Dentiscutata</taxon>
    </lineage>
</organism>
<gene>
    <name evidence="1" type="ORF">DERYTH_LOCUS21657</name>
</gene>
<dbReference type="EMBL" id="CAJVPY010028160">
    <property type="protein sequence ID" value="CAG8792218.1"/>
    <property type="molecule type" value="Genomic_DNA"/>
</dbReference>
<dbReference type="Proteomes" id="UP000789405">
    <property type="component" value="Unassembled WGS sequence"/>
</dbReference>
<evidence type="ECO:0000313" key="1">
    <source>
        <dbReference type="EMBL" id="CAG8792218.1"/>
    </source>
</evidence>
<sequence>MDKDTEMNKNMGIDKDMIDIKNIDSSEVIQDIANLDNHTVNENSCKLFSWNSLPDFLQEILPSDYTYKVQCITKLLPYYTEKEFEIQQFEV</sequence>
<evidence type="ECO:0000313" key="2">
    <source>
        <dbReference type="Proteomes" id="UP000789405"/>
    </source>
</evidence>